<evidence type="ECO:0000256" key="3">
    <source>
        <dbReference type="ARBA" id="ARBA00023002"/>
    </source>
</evidence>
<organism evidence="8 9">
    <name type="scientific">Vreelandella sulfidaeris</name>
    <dbReference type="NCBI Taxonomy" id="115553"/>
    <lineage>
        <taxon>Bacteria</taxon>
        <taxon>Pseudomonadati</taxon>
        <taxon>Pseudomonadota</taxon>
        <taxon>Gammaproteobacteria</taxon>
        <taxon>Oceanospirillales</taxon>
        <taxon>Halomonadaceae</taxon>
        <taxon>Vreelandella</taxon>
    </lineage>
</organism>
<evidence type="ECO:0000256" key="5">
    <source>
        <dbReference type="ARBA" id="ARBA00023014"/>
    </source>
</evidence>
<dbReference type="EMBL" id="QNTU01000001">
    <property type="protein sequence ID" value="RBI69162.1"/>
    <property type="molecule type" value="Genomic_DNA"/>
</dbReference>
<dbReference type="Gene3D" id="3.50.50.60">
    <property type="entry name" value="FAD/NAD(P)-binding domain"/>
    <property type="match status" value="1"/>
</dbReference>
<dbReference type="RefSeq" id="WP_113267818.1">
    <property type="nucleotide sequence ID" value="NZ_QNTU01000001.1"/>
</dbReference>
<dbReference type="GO" id="GO:0046872">
    <property type="term" value="F:metal ion binding"/>
    <property type="evidence" value="ECO:0007669"/>
    <property type="project" value="UniProtKB-KW"/>
</dbReference>
<evidence type="ECO:0000256" key="6">
    <source>
        <dbReference type="ARBA" id="ARBA00023157"/>
    </source>
</evidence>
<dbReference type="GO" id="GO:0005737">
    <property type="term" value="C:cytoplasm"/>
    <property type="evidence" value="ECO:0007669"/>
    <property type="project" value="TreeGrafter"/>
</dbReference>
<dbReference type="OrthoDB" id="311718at2"/>
<proteinExistence type="predicted"/>
<dbReference type="PROSITE" id="PS51296">
    <property type="entry name" value="RIESKE"/>
    <property type="match status" value="1"/>
</dbReference>
<dbReference type="GO" id="GO:0051537">
    <property type="term" value="F:2 iron, 2 sulfur cluster binding"/>
    <property type="evidence" value="ECO:0007669"/>
    <property type="project" value="UniProtKB-KW"/>
</dbReference>
<dbReference type="PRINTS" id="PR00162">
    <property type="entry name" value="RIESKE"/>
</dbReference>
<dbReference type="InterPro" id="IPR017941">
    <property type="entry name" value="Rieske_2Fe-2S"/>
</dbReference>
<reference evidence="9" key="1">
    <citation type="submission" date="2018-06" db="EMBL/GenBank/DDBJ databases">
        <title>Whole genome sequencing of four bacterial strains from South Shetland trench revealing bio-synthetic gene clusters.</title>
        <authorList>
            <person name="Abdel-Mageed W.M."/>
            <person name="Lehri B."/>
            <person name="Jarmusch S."/>
            <person name="Miranda K."/>
            <person name="Goodfellow M."/>
            <person name="Jaspars M."/>
            <person name="Karlyshev A.V."/>
        </authorList>
    </citation>
    <scope>NUCLEOTIDE SEQUENCE [LARGE SCALE GENOMIC DNA]</scope>
    <source>
        <strain evidence="9">SST4</strain>
    </source>
</reference>
<keyword evidence="3" id="KW-0560">Oxidoreductase</keyword>
<dbReference type="FunFam" id="2.102.10.10:FF:000014">
    <property type="entry name" value="Oxidoreductase, FAD dependent"/>
    <property type="match status" value="1"/>
</dbReference>
<accession>A0A365TTQ7</accession>
<sequence>MDAIWKIGCNKADHYPTLNRPIDADVAIIGAGITGLTTAERLADTGLRVVVIEALTVGNGCTGGSTGNLYSIMATGLAPLRKKWGDDMVRKIVTSRAQAIDYIEEAVERFGIDCQFHRRPLYRIVTTQDKKTIKTLDAEHEAMVVAGLKVDTIENSPLPFSMEQGLKIEGQAQFNPLSYVHGLAKAISQRGVEIYEHSPVRNIDYDQGLIETDTAHVSAKHIVHATHTPKGISLLQTMLLPSREYGVSAKINSDAYPNGIFFVHDPFHSIRSYQHENEQYVMLIGEQHKTGEGDSNNAHFNNLRDYMGSHFEVTDYCHQWSNQQYSPADSLPYIGKLHGQDRAYLATGFSGDGLVWGTLAGHIIGDLIIGRENPWHEPFDARRFTPAKSAMKWVEENASVSKSLFKDYLGTEKLKEIEEIGLGQGKVVTAEGEKLAIYRDETGKLSVLSAVCPHMMCLVHWNGAEASWDCPCHGSRFDLEGEVIEGPSFHPLAKRDQPS</sequence>
<dbReference type="CDD" id="cd03477">
    <property type="entry name" value="Rieske_YhfW_C"/>
    <property type="match status" value="1"/>
</dbReference>
<evidence type="ECO:0000256" key="2">
    <source>
        <dbReference type="ARBA" id="ARBA00022723"/>
    </source>
</evidence>
<evidence type="ECO:0000313" key="8">
    <source>
        <dbReference type="EMBL" id="RBI69162.1"/>
    </source>
</evidence>
<dbReference type="InterPro" id="IPR005805">
    <property type="entry name" value="Rieske_Fe-S_prot_C"/>
</dbReference>
<dbReference type="PANTHER" id="PTHR13847:SF281">
    <property type="entry name" value="FAD DEPENDENT OXIDOREDUCTASE DOMAIN-CONTAINING PROTEIN"/>
    <property type="match status" value="1"/>
</dbReference>
<dbReference type="PANTHER" id="PTHR13847">
    <property type="entry name" value="SARCOSINE DEHYDROGENASE-RELATED"/>
    <property type="match status" value="1"/>
</dbReference>
<evidence type="ECO:0000313" key="9">
    <source>
        <dbReference type="Proteomes" id="UP000252204"/>
    </source>
</evidence>
<feature type="domain" description="Rieske" evidence="7">
    <location>
        <begin position="412"/>
        <end position="499"/>
    </location>
</feature>
<keyword evidence="4" id="KW-0408">Iron</keyword>
<evidence type="ECO:0000256" key="4">
    <source>
        <dbReference type="ARBA" id="ARBA00023004"/>
    </source>
</evidence>
<dbReference type="SUPFAM" id="SSF51905">
    <property type="entry name" value="FAD/NAD(P)-binding domain"/>
    <property type="match status" value="1"/>
</dbReference>
<gene>
    <name evidence="8" type="ORF">DQ400_00180</name>
</gene>
<dbReference type="Gene3D" id="2.102.10.10">
    <property type="entry name" value="Rieske [2Fe-2S] iron-sulphur domain"/>
    <property type="match status" value="1"/>
</dbReference>
<dbReference type="Pfam" id="PF01266">
    <property type="entry name" value="DAO"/>
    <property type="match status" value="1"/>
</dbReference>
<keyword evidence="5" id="KW-0411">Iron-sulfur</keyword>
<dbReference type="GO" id="GO:0016020">
    <property type="term" value="C:membrane"/>
    <property type="evidence" value="ECO:0007669"/>
    <property type="project" value="InterPro"/>
</dbReference>
<keyword evidence="9" id="KW-1185">Reference proteome</keyword>
<dbReference type="GO" id="GO:0016491">
    <property type="term" value="F:oxidoreductase activity"/>
    <property type="evidence" value="ECO:0007669"/>
    <property type="project" value="UniProtKB-KW"/>
</dbReference>
<dbReference type="AlphaFoldDB" id="A0A365TTQ7"/>
<dbReference type="SUPFAM" id="SSF50022">
    <property type="entry name" value="ISP domain"/>
    <property type="match status" value="1"/>
</dbReference>
<evidence type="ECO:0000256" key="1">
    <source>
        <dbReference type="ARBA" id="ARBA00022714"/>
    </source>
</evidence>
<dbReference type="Proteomes" id="UP000252204">
    <property type="component" value="Unassembled WGS sequence"/>
</dbReference>
<dbReference type="Gene3D" id="3.30.9.10">
    <property type="entry name" value="D-Amino Acid Oxidase, subunit A, domain 2"/>
    <property type="match status" value="1"/>
</dbReference>
<dbReference type="InterPro" id="IPR036188">
    <property type="entry name" value="FAD/NAD-bd_sf"/>
</dbReference>
<evidence type="ECO:0000259" key="7">
    <source>
        <dbReference type="PROSITE" id="PS51296"/>
    </source>
</evidence>
<protein>
    <submittedName>
        <fullName evidence="8">FAD-dependent oxidoreductase</fullName>
    </submittedName>
</protein>
<keyword evidence="2" id="KW-0479">Metal-binding</keyword>
<keyword evidence="6" id="KW-1015">Disulfide bond</keyword>
<keyword evidence="1" id="KW-0001">2Fe-2S</keyword>
<dbReference type="InterPro" id="IPR038010">
    <property type="entry name" value="YhfW_C"/>
</dbReference>
<dbReference type="InterPro" id="IPR036922">
    <property type="entry name" value="Rieske_2Fe-2S_sf"/>
</dbReference>
<name>A0A365TTQ7_9GAMM</name>
<dbReference type="Pfam" id="PF00355">
    <property type="entry name" value="Rieske"/>
    <property type="match status" value="1"/>
</dbReference>
<comment type="caution">
    <text evidence="8">The sequence shown here is derived from an EMBL/GenBank/DDBJ whole genome shotgun (WGS) entry which is preliminary data.</text>
</comment>
<dbReference type="InterPro" id="IPR006076">
    <property type="entry name" value="FAD-dep_OxRdtase"/>
</dbReference>